<dbReference type="InterPro" id="IPR010172">
    <property type="entry name" value="CRISPR-assoc_prot_TM1791"/>
</dbReference>
<dbReference type="AlphaFoldDB" id="A0A9Y1FLV5"/>
<evidence type="ECO:0000313" key="3">
    <source>
        <dbReference type="EMBL" id="UJG41234.1"/>
    </source>
</evidence>
<accession>A0A9Y1FLV5</accession>
<dbReference type="PANTHER" id="PTHR39965:SF1">
    <property type="entry name" value="CRISPR SYSTEM CMR SUBUNIT CMR6"/>
    <property type="match status" value="1"/>
</dbReference>
<dbReference type="NCBIfam" id="TIGR01898">
    <property type="entry name" value="cas_TM1791_cmr6"/>
    <property type="match status" value="1"/>
</dbReference>
<reference evidence="3" key="1">
    <citation type="journal article" date="2022" name="Nat. Microbiol.">
        <title>Unique mobile elements and scalable gene flow at the prokaryote-eukaryote boundary revealed by circularized Asgard archaea genomes.</title>
        <authorList>
            <person name="Wu F."/>
            <person name="Speth D.R."/>
            <person name="Philosof A."/>
            <person name="Cremiere A."/>
            <person name="Narayanan A."/>
            <person name="Barco R.A."/>
            <person name="Connon S.A."/>
            <person name="Amend J.P."/>
            <person name="Antoshechkin I.A."/>
            <person name="Orphan V.J."/>
        </authorList>
    </citation>
    <scope>NUCLEOTIDE SEQUENCE</scope>
    <source>
        <strain evidence="3">PM71</strain>
    </source>
</reference>
<dbReference type="Pfam" id="PF03787">
    <property type="entry name" value="RAMPs"/>
    <property type="match status" value="1"/>
</dbReference>
<organism evidence="3">
    <name type="scientific">Candidatus Heimdallarchaeum aukensis</name>
    <dbReference type="NCBI Taxonomy" id="2876573"/>
    <lineage>
        <taxon>Archaea</taxon>
        <taxon>Promethearchaeati</taxon>
        <taxon>Candidatus Heimdallarchaeota</taxon>
        <taxon>Candidatus Heimdallarchaeia (ex Rinke et al. 2021) (nom. nud.)</taxon>
        <taxon>Candidatus Heimdallarchaeales</taxon>
        <taxon>Candidatus Heimdallarchaeaceae</taxon>
        <taxon>Candidatus Heimdallarchaeum</taxon>
    </lineage>
</organism>
<gene>
    <name evidence="3" type="primary">cmr6</name>
    <name evidence="3" type="ORF">K9W45_01925</name>
</gene>
<keyword evidence="1" id="KW-0051">Antiviral defense</keyword>
<protein>
    <submittedName>
        <fullName evidence="3">Type III-B CRISPR module RAMP protein Cmr6</fullName>
    </submittedName>
</protein>
<evidence type="ECO:0000259" key="2">
    <source>
        <dbReference type="Pfam" id="PF03787"/>
    </source>
</evidence>
<dbReference type="InterPro" id="IPR005537">
    <property type="entry name" value="RAMP_III_fam"/>
</dbReference>
<name>A0A9Y1FLV5_9ARCH</name>
<proteinExistence type="predicted"/>
<dbReference type="GO" id="GO:0051607">
    <property type="term" value="P:defense response to virus"/>
    <property type="evidence" value="ECO:0007669"/>
    <property type="project" value="UniProtKB-KW"/>
</dbReference>
<dbReference type="Proteomes" id="UP001201020">
    <property type="component" value="Chromosome"/>
</dbReference>
<dbReference type="EMBL" id="CP084166">
    <property type="protein sequence ID" value="UJG41234.1"/>
    <property type="molecule type" value="Genomic_DNA"/>
</dbReference>
<sequence>MSEQRNGRIIYVRTLTPFITGVGLPHPIEVGFLWHYTLGVPFLPGSSLKGAIRDYIIDLMDDDNEKKQIKRIFGSLSKEENQKTLSNEVGSMIFLDMLPTKFPRLKGEIITPHYSQYYLEKEAPGDWMKPIPIPFLAVDVEQEFQIVLLPKRNYTEMDEDLNFINSLLPGILKIHGLGAKTALGYGRFKVI</sequence>
<dbReference type="PANTHER" id="PTHR39965">
    <property type="entry name" value="CRISPR SYSTEM CMR SUBUNIT CMR6"/>
    <property type="match status" value="1"/>
</dbReference>
<evidence type="ECO:0000256" key="1">
    <source>
        <dbReference type="ARBA" id="ARBA00023118"/>
    </source>
</evidence>
<feature type="domain" description="CRISPR type III-associated protein" evidence="2">
    <location>
        <begin position="12"/>
        <end position="189"/>
    </location>
</feature>